<accession>A0ACB0Z919</accession>
<sequence length="67" mass="7807">MLNRVSTRTFSLSVKWLQTPHSRVAAEPFMNGSSGIYIEQMYESWLHDKSSVHKSWDAYFSSKNYGM</sequence>
<reference evidence="1" key="1">
    <citation type="submission" date="2023-11" db="EMBL/GenBank/DDBJ databases">
        <authorList>
            <person name="Poullet M."/>
        </authorList>
    </citation>
    <scope>NUCLEOTIDE SEQUENCE</scope>
    <source>
        <strain evidence="1">E1834</strain>
    </source>
</reference>
<dbReference type="Proteomes" id="UP001497535">
    <property type="component" value="Unassembled WGS sequence"/>
</dbReference>
<evidence type="ECO:0000313" key="1">
    <source>
        <dbReference type="EMBL" id="CAK5075418.1"/>
    </source>
</evidence>
<comment type="caution">
    <text evidence="1">The sequence shown here is derived from an EMBL/GenBank/DDBJ whole genome shotgun (WGS) entry which is preliminary data.</text>
</comment>
<gene>
    <name evidence="1" type="ORF">MENTE1834_LOCUS22219</name>
</gene>
<organism evidence="1 2">
    <name type="scientific">Meloidogyne enterolobii</name>
    <name type="common">Root-knot nematode worm</name>
    <name type="synonym">Meloidogyne mayaguensis</name>
    <dbReference type="NCBI Taxonomy" id="390850"/>
    <lineage>
        <taxon>Eukaryota</taxon>
        <taxon>Metazoa</taxon>
        <taxon>Ecdysozoa</taxon>
        <taxon>Nematoda</taxon>
        <taxon>Chromadorea</taxon>
        <taxon>Rhabditida</taxon>
        <taxon>Tylenchina</taxon>
        <taxon>Tylenchomorpha</taxon>
        <taxon>Tylenchoidea</taxon>
        <taxon>Meloidogynidae</taxon>
        <taxon>Meloidogyninae</taxon>
        <taxon>Meloidogyne</taxon>
    </lineage>
</organism>
<keyword evidence="2" id="KW-1185">Reference proteome</keyword>
<name>A0ACB0Z919_MELEN</name>
<proteinExistence type="predicted"/>
<evidence type="ECO:0000313" key="2">
    <source>
        <dbReference type="Proteomes" id="UP001497535"/>
    </source>
</evidence>
<protein>
    <submittedName>
        <fullName evidence="1">Uncharacterized protein</fullName>
    </submittedName>
</protein>
<dbReference type="EMBL" id="CAVMJV010000028">
    <property type="protein sequence ID" value="CAK5075418.1"/>
    <property type="molecule type" value="Genomic_DNA"/>
</dbReference>